<accession>A0ABP8Q2N7</accession>
<dbReference type="Pfam" id="PF00440">
    <property type="entry name" value="TetR_N"/>
    <property type="match status" value="1"/>
</dbReference>
<dbReference type="PROSITE" id="PS01081">
    <property type="entry name" value="HTH_TETR_1"/>
    <property type="match status" value="1"/>
</dbReference>
<evidence type="ECO:0000313" key="7">
    <source>
        <dbReference type="EMBL" id="GAA4495643.1"/>
    </source>
</evidence>
<dbReference type="Pfam" id="PF13977">
    <property type="entry name" value="TetR_C_6"/>
    <property type="match status" value="1"/>
</dbReference>
<evidence type="ECO:0000313" key="8">
    <source>
        <dbReference type="Proteomes" id="UP001501321"/>
    </source>
</evidence>
<dbReference type="InterPro" id="IPR039538">
    <property type="entry name" value="BetI_C"/>
</dbReference>
<dbReference type="SUPFAM" id="SSF46689">
    <property type="entry name" value="Homeodomain-like"/>
    <property type="match status" value="1"/>
</dbReference>
<evidence type="ECO:0000259" key="6">
    <source>
        <dbReference type="PROSITE" id="PS50977"/>
    </source>
</evidence>
<evidence type="ECO:0000256" key="4">
    <source>
        <dbReference type="ARBA" id="ARBA00023163"/>
    </source>
</evidence>
<dbReference type="PANTHER" id="PTHR30055:SF228">
    <property type="entry name" value="TRANSCRIPTIONAL REGULATOR-RELATED"/>
    <property type="match status" value="1"/>
</dbReference>
<keyword evidence="2" id="KW-0805">Transcription regulation</keyword>
<dbReference type="RefSeq" id="WP_345010550.1">
    <property type="nucleotide sequence ID" value="NZ_BAABFC010000006.1"/>
</dbReference>
<feature type="DNA-binding region" description="H-T-H motif" evidence="5">
    <location>
        <begin position="26"/>
        <end position="45"/>
    </location>
</feature>
<feature type="domain" description="HTH tetR-type" evidence="6">
    <location>
        <begin position="3"/>
        <end position="63"/>
    </location>
</feature>
<dbReference type="EMBL" id="BAABFC010000006">
    <property type="protein sequence ID" value="GAA4495643.1"/>
    <property type="molecule type" value="Genomic_DNA"/>
</dbReference>
<protein>
    <submittedName>
        <fullName evidence="7">TetR family transcriptional regulator C-terminal domain-containing protein</fullName>
    </submittedName>
</protein>
<dbReference type="SUPFAM" id="SSF48498">
    <property type="entry name" value="Tetracyclin repressor-like, C-terminal domain"/>
    <property type="match status" value="1"/>
</dbReference>
<name>A0ABP8Q2N7_9GAMM</name>
<dbReference type="Gene3D" id="1.10.357.10">
    <property type="entry name" value="Tetracycline Repressor, domain 2"/>
    <property type="match status" value="1"/>
</dbReference>
<sequence>MSESRKAELIEATLRLIARDGVKAATVRSIADEANVTQGLIRYYFRSKEELIIAAYEKHMTDLIDVAAQAAEGEFASAGSRLARFVEASVRPPIIAPQVIALWAGFFQMLFHHDAMRESHRKTYNLLRRHIKALIADLFAEQGRAVDEQQLRELSIACNAILDGLWIEGGALPEEFAGDELVRVALHGFGALLQTDLAACLAG</sequence>
<comment type="caution">
    <text evidence="7">The sequence shown here is derived from an EMBL/GenBank/DDBJ whole genome shotgun (WGS) entry which is preliminary data.</text>
</comment>
<dbReference type="InterPro" id="IPR050109">
    <property type="entry name" value="HTH-type_TetR-like_transc_reg"/>
</dbReference>
<evidence type="ECO:0000256" key="3">
    <source>
        <dbReference type="ARBA" id="ARBA00023125"/>
    </source>
</evidence>
<dbReference type="PRINTS" id="PR00455">
    <property type="entry name" value="HTHTETR"/>
</dbReference>
<keyword evidence="1" id="KW-0678">Repressor</keyword>
<proteinExistence type="predicted"/>
<keyword evidence="8" id="KW-1185">Reference proteome</keyword>
<dbReference type="PANTHER" id="PTHR30055">
    <property type="entry name" value="HTH-TYPE TRANSCRIPTIONAL REGULATOR RUTR"/>
    <property type="match status" value="1"/>
</dbReference>
<organism evidence="7 8">
    <name type="scientific">Pseudaeromonas paramecii</name>
    <dbReference type="NCBI Taxonomy" id="2138166"/>
    <lineage>
        <taxon>Bacteria</taxon>
        <taxon>Pseudomonadati</taxon>
        <taxon>Pseudomonadota</taxon>
        <taxon>Gammaproteobacteria</taxon>
        <taxon>Aeromonadales</taxon>
        <taxon>Aeromonadaceae</taxon>
        <taxon>Pseudaeromonas</taxon>
    </lineage>
</organism>
<evidence type="ECO:0000256" key="1">
    <source>
        <dbReference type="ARBA" id="ARBA00022491"/>
    </source>
</evidence>
<gene>
    <name evidence="7" type="ORF">GCM10023095_09270</name>
</gene>
<dbReference type="PROSITE" id="PS50977">
    <property type="entry name" value="HTH_TETR_2"/>
    <property type="match status" value="1"/>
</dbReference>
<dbReference type="Proteomes" id="UP001501321">
    <property type="component" value="Unassembled WGS sequence"/>
</dbReference>
<dbReference type="InterPro" id="IPR009057">
    <property type="entry name" value="Homeodomain-like_sf"/>
</dbReference>
<keyword evidence="3 5" id="KW-0238">DNA-binding</keyword>
<evidence type="ECO:0000256" key="5">
    <source>
        <dbReference type="PROSITE-ProRule" id="PRU00335"/>
    </source>
</evidence>
<dbReference type="InterPro" id="IPR001647">
    <property type="entry name" value="HTH_TetR"/>
</dbReference>
<reference evidence="8" key="1">
    <citation type="journal article" date="2019" name="Int. J. Syst. Evol. Microbiol.">
        <title>The Global Catalogue of Microorganisms (GCM) 10K type strain sequencing project: providing services to taxonomists for standard genome sequencing and annotation.</title>
        <authorList>
            <consortium name="The Broad Institute Genomics Platform"/>
            <consortium name="The Broad Institute Genome Sequencing Center for Infectious Disease"/>
            <person name="Wu L."/>
            <person name="Ma J."/>
        </authorList>
    </citation>
    <scope>NUCLEOTIDE SEQUENCE [LARGE SCALE GENOMIC DNA]</scope>
    <source>
        <strain evidence="8">JCM 32226</strain>
    </source>
</reference>
<dbReference type="InterPro" id="IPR036271">
    <property type="entry name" value="Tet_transcr_reg_TetR-rel_C_sf"/>
</dbReference>
<evidence type="ECO:0000256" key="2">
    <source>
        <dbReference type="ARBA" id="ARBA00023015"/>
    </source>
</evidence>
<dbReference type="InterPro" id="IPR023772">
    <property type="entry name" value="DNA-bd_HTH_TetR-type_CS"/>
</dbReference>
<keyword evidence="4" id="KW-0804">Transcription</keyword>